<dbReference type="NCBIfam" id="TIGR03361">
    <property type="entry name" value="VI_Rhs_Vgr"/>
    <property type="match status" value="1"/>
</dbReference>
<evidence type="ECO:0000313" key="7">
    <source>
        <dbReference type="Proteomes" id="UP001597135"/>
    </source>
</evidence>
<dbReference type="InterPro" id="IPR037026">
    <property type="entry name" value="Vgr_OB-fold_dom_sf"/>
</dbReference>
<dbReference type="InterPro" id="IPR006531">
    <property type="entry name" value="Gp5/Vgr_OB"/>
</dbReference>
<gene>
    <name evidence="6" type="ORF">ACFQ4E_14770</name>
</gene>
<dbReference type="PANTHER" id="PTHR32305">
    <property type="match status" value="1"/>
</dbReference>
<keyword evidence="7" id="KW-1185">Reference proteome</keyword>
<dbReference type="PANTHER" id="PTHR32305:SF15">
    <property type="entry name" value="PROTEIN RHSA-RELATED"/>
    <property type="match status" value="1"/>
</dbReference>
<evidence type="ECO:0000256" key="3">
    <source>
        <dbReference type="ARBA" id="ARBA00022525"/>
    </source>
</evidence>
<dbReference type="SUPFAM" id="SSF69255">
    <property type="entry name" value="gp5 N-terminal domain-like"/>
    <property type="match status" value="1"/>
</dbReference>
<feature type="domain" description="Gp5/Type VI secretion system Vgr protein OB-fold" evidence="4">
    <location>
        <begin position="415"/>
        <end position="480"/>
    </location>
</feature>
<dbReference type="Gene3D" id="4.10.220.110">
    <property type="match status" value="1"/>
</dbReference>
<dbReference type="Gene3D" id="3.55.50.10">
    <property type="entry name" value="Baseplate protein-like domains"/>
    <property type="match status" value="1"/>
</dbReference>
<dbReference type="Pfam" id="PF05954">
    <property type="entry name" value="Phage_GPD"/>
    <property type="match status" value="1"/>
</dbReference>
<evidence type="ECO:0000256" key="1">
    <source>
        <dbReference type="ARBA" id="ARBA00004613"/>
    </source>
</evidence>
<dbReference type="InterPro" id="IPR017847">
    <property type="entry name" value="T6SS_RhsGE_Vgr_subset"/>
</dbReference>
<organism evidence="6 7">
    <name type="scientific">Litorisediminicola beolgyonensis</name>
    <dbReference type="NCBI Taxonomy" id="1173614"/>
    <lineage>
        <taxon>Bacteria</taxon>
        <taxon>Pseudomonadati</taxon>
        <taxon>Pseudomonadota</taxon>
        <taxon>Alphaproteobacteria</taxon>
        <taxon>Rhodobacterales</taxon>
        <taxon>Paracoccaceae</taxon>
        <taxon>Litorisediminicola</taxon>
    </lineage>
</organism>
<dbReference type="RefSeq" id="WP_386804857.1">
    <property type="nucleotide sequence ID" value="NZ_JBHTMU010000029.1"/>
</dbReference>
<dbReference type="EMBL" id="JBHTMU010000029">
    <property type="protein sequence ID" value="MFD1343690.1"/>
    <property type="molecule type" value="Genomic_DNA"/>
</dbReference>
<dbReference type="Gene3D" id="2.40.50.230">
    <property type="entry name" value="Gp5 N-terminal domain"/>
    <property type="match status" value="1"/>
</dbReference>
<comment type="similarity">
    <text evidence="2">Belongs to the VgrG protein family.</text>
</comment>
<dbReference type="Gene3D" id="2.30.110.50">
    <property type="match status" value="1"/>
</dbReference>
<evidence type="ECO:0000259" key="5">
    <source>
        <dbReference type="Pfam" id="PF22178"/>
    </source>
</evidence>
<name>A0ABW3ZLN4_9RHOB</name>
<dbReference type="Pfam" id="PF04717">
    <property type="entry name" value="Phage_base_V"/>
    <property type="match status" value="1"/>
</dbReference>
<evidence type="ECO:0000256" key="2">
    <source>
        <dbReference type="ARBA" id="ARBA00005558"/>
    </source>
</evidence>
<dbReference type="NCBIfam" id="TIGR01646">
    <property type="entry name" value="vgr_GE"/>
    <property type="match status" value="1"/>
</dbReference>
<accession>A0ABW3ZLN4</accession>
<dbReference type="InterPro" id="IPR050708">
    <property type="entry name" value="T6SS_VgrG/RHS"/>
</dbReference>
<dbReference type="InterPro" id="IPR054030">
    <property type="entry name" value="Gp5_Vgr_C"/>
</dbReference>
<comment type="subcellular location">
    <subcellularLocation>
        <location evidence="1">Secreted</location>
    </subcellularLocation>
</comment>
<dbReference type="Proteomes" id="UP001597135">
    <property type="component" value="Unassembled WGS sequence"/>
</dbReference>
<keyword evidence="3" id="KW-0964">Secreted</keyword>
<sequence>MSEGRLAELTTPLTTSKGDQTLFFIALEGFDQISRCFQYEVDASSEDPEIDPLDLLGQEVTVKVWSDQDNLDQTRYFHGVVDQFRFLGYDDDELYRYRLTLRPRLWQLSKTTDNRIFQEMSAREIVTEVLNQHGVTDHEWRGRSTLPPRDYCVQYGETDLDFVQRLLEHEGVFYYFAFEDGKHTLVLTDNFATLPTAEYCEDMRYSAGAKFVRSGPGMVGSFRRLDTITSGAHTLTDYDFTKPSADLMTRGNKPRAHGKKRRAHRDDKAKRYSYPGNYVDHGRGQDLANIRIDENISYGAQIEAHATSSMVASGYRFHLSGYYRDADNTLYAVERTDYVIWDGFYRARHFARLENDGPYDDGPGVEDAGCRVHFNLIPKTVPFRPARITPKPVMKGPQTAVVCGPAGEEIFTDEYSRVKVQFHWDRQGDRDEHTSCFVRVSSVWAGSGWGFIQIPRIGQEVIVDFLEGDPDQPIITGRVYNAEQMPPYGLPGNATQSGWKSNSSPGGGGWNELMFEDKTGEELVYFQAQKDHDELIKNNETRNIGNDWIEDVGHDATQSVGNNRTESVGNDKSTRVTRNRTVAIGNNDTESVGNNRSLTVGSDETINIGSNSTETIGENHKQHVGLTQTIVVGAARSDKVGLAESRAIGGAQTMTVGRERTVRVGGSQSRYVQSDDTFEVKGKQTTTIHKEQEVKVTKEQDFWVDGMQTFMVKDNMFHHTEKDGTFKADKNILVEAGDQLVLKCGKASIVLKKDGTITIDGKDITINGSGKIIVKASGEITMKGSKINQN</sequence>
<dbReference type="Pfam" id="PF22178">
    <property type="entry name" value="Gp5_trimer_C"/>
    <property type="match status" value="1"/>
</dbReference>
<dbReference type="SUPFAM" id="SSF69279">
    <property type="entry name" value="Phage tail proteins"/>
    <property type="match status" value="2"/>
</dbReference>
<protein>
    <submittedName>
        <fullName evidence="6">Type VI secretion system Vgr family protein</fullName>
    </submittedName>
</protein>
<proteinExistence type="inferred from homology"/>
<feature type="domain" description="Gp5/Type VI secretion system Vgr C-terminal trimerisation" evidence="5">
    <location>
        <begin position="497"/>
        <end position="608"/>
    </location>
</feature>
<comment type="caution">
    <text evidence="6">The sequence shown here is derived from an EMBL/GenBank/DDBJ whole genome shotgun (WGS) entry which is preliminary data.</text>
</comment>
<dbReference type="InterPro" id="IPR006533">
    <property type="entry name" value="T6SS_Vgr_RhsGE"/>
</dbReference>
<reference evidence="7" key="1">
    <citation type="journal article" date="2019" name="Int. J. Syst. Evol. Microbiol.">
        <title>The Global Catalogue of Microorganisms (GCM) 10K type strain sequencing project: providing services to taxonomists for standard genome sequencing and annotation.</title>
        <authorList>
            <consortium name="The Broad Institute Genomics Platform"/>
            <consortium name="The Broad Institute Genome Sequencing Center for Infectious Disease"/>
            <person name="Wu L."/>
            <person name="Ma J."/>
        </authorList>
    </citation>
    <scope>NUCLEOTIDE SEQUENCE [LARGE SCALE GENOMIC DNA]</scope>
    <source>
        <strain evidence="7">CCUG 62953</strain>
    </source>
</reference>
<evidence type="ECO:0000259" key="4">
    <source>
        <dbReference type="Pfam" id="PF04717"/>
    </source>
</evidence>
<dbReference type="SUPFAM" id="SSF69349">
    <property type="entry name" value="Phage fibre proteins"/>
    <property type="match status" value="2"/>
</dbReference>
<evidence type="ECO:0000313" key="6">
    <source>
        <dbReference type="EMBL" id="MFD1343690.1"/>
    </source>
</evidence>